<evidence type="ECO:0000313" key="2">
    <source>
        <dbReference type="EMBL" id="NLR93757.1"/>
    </source>
</evidence>
<comment type="caution">
    <text evidence="2">The sequence shown here is derived from an EMBL/GenBank/DDBJ whole genome shotgun (WGS) entry which is preliminary data.</text>
</comment>
<dbReference type="Proteomes" id="UP000585050">
    <property type="component" value="Unassembled WGS sequence"/>
</dbReference>
<evidence type="ECO:0000313" key="3">
    <source>
        <dbReference type="Proteomes" id="UP000585050"/>
    </source>
</evidence>
<reference evidence="2 3" key="1">
    <citation type="submission" date="2020-04" db="EMBL/GenBank/DDBJ databases">
        <title>Flammeovirga sp. SR4, a novel species isolated from seawater.</title>
        <authorList>
            <person name="Wang X."/>
        </authorList>
    </citation>
    <scope>NUCLEOTIDE SEQUENCE [LARGE SCALE GENOMIC DNA]</scope>
    <source>
        <strain evidence="2 3">SR4</strain>
    </source>
</reference>
<accession>A0A7X8SP88</accession>
<keyword evidence="1" id="KW-0812">Transmembrane</keyword>
<dbReference type="RefSeq" id="WP_168884464.1">
    <property type="nucleotide sequence ID" value="NZ_JABAIL010000007.1"/>
</dbReference>
<keyword evidence="1" id="KW-1133">Transmembrane helix</keyword>
<evidence type="ECO:0000256" key="1">
    <source>
        <dbReference type="SAM" id="Phobius"/>
    </source>
</evidence>
<gene>
    <name evidence="2" type="ORF">HGP29_21330</name>
</gene>
<feature type="transmembrane region" description="Helical" evidence="1">
    <location>
        <begin position="6"/>
        <end position="23"/>
    </location>
</feature>
<proteinExistence type="predicted"/>
<keyword evidence="1" id="KW-0472">Membrane</keyword>
<name>A0A7X8SP88_9BACT</name>
<organism evidence="2 3">
    <name type="scientific">Flammeovirga agarivorans</name>
    <dbReference type="NCBI Taxonomy" id="2726742"/>
    <lineage>
        <taxon>Bacteria</taxon>
        <taxon>Pseudomonadati</taxon>
        <taxon>Bacteroidota</taxon>
        <taxon>Cytophagia</taxon>
        <taxon>Cytophagales</taxon>
        <taxon>Flammeovirgaceae</taxon>
        <taxon>Flammeovirga</taxon>
    </lineage>
</organism>
<sequence length="255" mass="29891">MNIKRILFSIITLLLSTALYFYLDNWQKHKKTLKENGNPTLVKLGSDGPVSVSGFYNINAKEFSYALAGSKSYNGFTLGNYYVGYYDIEDPTFMVIDFSQSIIPQSLDSLYQEIEGISFLDKECYIKLTKEITDYNDFYKFLIERLYSRKNLECDNFKLEMRDKVVIQINRWANLTFFETYPSVRNRNIFKVNIDDINKKDFHDFMSNGDKNKKIIICSFNGEININLISHQLDEVNNLNDSYEDKAKVIFIRNN</sequence>
<protein>
    <submittedName>
        <fullName evidence="2">Uncharacterized protein</fullName>
    </submittedName>
</protein>
<dbReference type="AlphaFoldDB" id="A0A7X8SP88"/>
<keyword evidence="3" id="KW-1185">Reference proteome</keyword>
<dbReference type="EMBL" id="JABAIL010000007">
    <property type="protein sequence ID" value="NLR93757.1"/>
    <property type="molecule type" value="Genomic_DNA"/>
</dbReference>